<dbReference type="AlphaFoldDB" id="A0A166T2R5"/>
<evidence type="ECO:0000256" key="1">
    <source>
        <dbReference type="ARBA" id="ARBA00004167"/>
    </source>
</evidence>
<gene>
    <name evidence="7" type="ORF">FIBSPDRAFT_850840</name>
</gene>
<evidence type="ECO:0000256" key="3">
    <source>
        <dbReference type="ARBA" id="ARBA00022989"/>
    </source>
</evidence>
<dbReference type="PANTHER" id="PTHR15549:SF26">
    <property type="entry name" value="AXIAL BUDDING PATTERN PROTEIN 2-RELATED"/>
    <property type="match status" value="1"/>
</dbReference>
<dbReference type="GO" id="GO:0071944">
    <property type="term" value="C:cell periphery"/>
    <property type="evidence" value="ECO:0007669"/>
    <property type="project" value="UniProtKB-ARBA"/>
</dbReference>
<dbReference type="GO" id="GO:0016020">
    <property type="term" value="C:membrane"/>
    <property type="evidence" value="ECO:0007669"/>
    <property type="project" value="UniProtKB-SubCell"/>
</dbReference>
<comment type="subcellular location">
    <subcellularLocation>
        <location evidence="1">Membrane</location>
        <topology evidence="1">Single-pass membrane protein</topology>
    </subcellularLocation>
</comment>
<evidence type="ECO:0000313" key="7">
    <source>
        <dbReference type="EMBL" id="KZP30122.1"/>
    </source>
</evidence>
<evidence type="ECO:0000256" key="4">
    <source>
        <dbReference type="ARBA" id="ARBA00023136"/>
    </source>
</evidence>
<proteinExistence type="predicted"/>
<keyword evidence="3 6" id="KW-1133">Transmembrane helix</keyword>
<dbReference type="PANTHER" id="PTHR15549">
    <property type="entry name" value="PAIRED IMMUNOGLOBULIN-LIKE TYPE 2 RECEPTOR"/>
    <property type="match status" value="1"/>
</dbReference>
<keyword evidence="2 6" id="KW-0812">Transmembrane</keyword>
<keyword evidence="8" id="KW-1185">Reference proteome</keyword>
<organism evidence="7 8">
    <name type="scientific">Athelia psychrophila</name>
    <dbReference type="NCBI Taxonomy" id="1759441"/>
    <lineage>
        <taxon>Eukaryota</taxon>
        <taxon>Fungi</taxon>
        <taxon>Dikarya</taxon>
        <taxon>Basidiomycota</taxon>
        <taxon>Agaricomycotina</taxon>
        <taxon>Agaricomycetes</taxon>
        <taxon>Agaricomycetidae</taxon>
        <taxon>Atheliales</taxon>
        <taxon>Atheliaceae</taxon>
        <taxon>Athelia</taxon>
    </lineage>
</organism>
<evidence type="ECO:0000256" key="2">
    <source>
        <dbReference type="ARBA" id="ARBA00022692"/>
    </source>
</evidence>
<protein>
    <submittedName>
        <fullName evidence="7">Uncharacterized protein</fullName>
    </submittedName>
</protein>
<dbReference type="InterPro" id="IPR051694">
    <property type="entry name" value="Immunoregulatory_rcpt-like"/>
</dbReference>
<feature type="region of interest" description="Disordered" evidence="5">
    <location>
        <begin position="133"/>
        <end position="155"/>
    </location>
</feature>
<feature type="transmembrane region" description="Helical" evidence="6">
    <location>
        <begin position="159"/>
        <end position="181"/>
    </location>
</feature>
<evidence type="ECO:0000313" key="8">
    <source>
        <dbReference type="Proteomes" id="UP000076532"/>
    </source>
</evidence>
<name>A0A166T2R5_9AGAM</name>
<dbReference type="EMBL" id="KV417495">
    <property type="protein sequence ID" value="KZP30122.1"/>
    <property type="molecule type" value="Genomic_DNA"/>
</dbReference>
<dbReference type="OrthoDB" id="2757214at2759"/>
<keyword evidence="4 6" id="KW-0472">Membrane</keyword>
<reference evidence="7 8" key="1">
    <citation type="journal article" date="2016" name="Mol. Biol. Evol.">
        <title>Comparative Genomics of Early-Diverging Mushroom-Forming Fungi Provides Insights into the Origins of Lignocellulose Decay Capabilities.</title>
        <authorList>
            <person name="Nagy L.G."/>
            <person name="Riley R."/>
            <person name="Tritt A."/>
            <person name="Adam C."/>
            <person name="Daum C."/>
            <person name="Floudas D."/>
            <person name="Sun H."/>
            <person name="Yadav J.S."/>
            <person name="Pangilinan J."/>
            <person name="Larsson K.H."/>
            <person name="Matsuura K."/>
            <person name="Barry K."/>
            <person name="Labutti K."/>
            <person name="Kuo R."/>
            <person name="Ohm R.A."/>
            <person name="Bhattacharya S.S."/>
            <person name="Shirouzu T."/>
            <person name="Yoshinaga Y."/>
            <person name="Martin F.M."/>
            <person name="Grigoriev I.V."/>
            <person name="Hibbett D.S."/>
        </authorList>
    </citation>
    <scope>NUCLEOTIDE SEQUENCE [LARGE SCALE GENOMIC DNA]</scope>
    <source>
        <strain evidence="7 8">CBS 109695</strain>
    </source>
</reference>
<sequence length="205" mass="21791">MDRCIEENSACCCNNIAFALSMLCINCQSGGGSPVPNTWYTTGLGGPSGTYQTYLGACSPNVNTSFPTEIQEAVCEKKIKIADDLYTIWWPSGAWYYDYLREHMEEDFAANNNNTFTHCPSTTLNATSSISAQASATDTTSPGSTSTASTKSSSLSGGATAAVAVGAVVALALAGFVIWFCHRRHRGSVAAIRQITARQMAHVGY</sequence>
<evidence type="ECO:0000256" key="5">
    <source>
        <dbReference type="SAM" id="MobiDB-lite"/>
    </source>
</evidence>
<accession>A0A166T2R5</accession>
<evidence type="ECO:0000256" key="6">
    <source>
        <dbReference type="SAM" id="Phobius"/>
    </source>
</evidence>
<dbReference type="STRING" id="436010.A0A166T2R5"/>
<dbReference type="Proteomes" id="UP000076532">
    <property type="component" value="Unassembled WGS sequence"/>
</dbReference>